<dbReference type="OrthoDB" id="185455at2759"/>
<dbReference type="Pfam" id="PF08746">
    <property type="entry name" value="zf-RING-like"/>
    <property type="match status" value="1"/>
</dbReference>
<dbReference type="STRING" id="2282107.A0A286UVP6"/>
<evidence type="ECO:0000256" key="2">
    <source>
        <dbReference type="ARBA" id="ARBA00004123"/>
    </source>
</evidence>
<evidence type="ECO:0000313" key="19">
    <source>
        <dbReference type="Proteomes" id="UP000217199"/>
    </source>
</evidence>
<dbReference type="GO" id="GO:0008270">
    <property type="term" value="F:zinc ion binding"/>
    <property type="evidence" value="ECO:0007669"/>
    <property type="project" value="UniProtKB-KW"/>
</dbReference>
<feature type="domain" description="Non-structural maintenance of chromosomes element 1 RING C4HC3-type" evidence="17">
    <location>
        <begin position="183"/>
        <end position="216"/>
    </location>
</feature>
<feature type="compositionally biased region" description="Acidic residues" evidence="16">
    <location>
        <begin position="278"/>
        <end position="288"/>
    </location>
</feature>
<dbReference type="EC" id="2.3.2.27" evidence="4 15"/>
<keyword evidence="9 15" id="KW-0863">Zinc-finger</keyword>
<accession>A0A286UVP6</accession>
<evidence type="ECO:0000256" key="8">
    <source>
        <dbReference type="ARBA" id="ARBA00022763"/>
    </source>
</evidence>
<evidence type="ECO:0000256" key="11">
    <source>
        <dbReference type="ARBA" id="ARBA00022833"/>
    </source>
</evidence>
<evidence type="ECO:0000256" key="4">
    <source>
        <dbReference type="ARBA" id="ARBA00012483"/>
    </source>
</evidence>
<evidence type="ECO:0000256" key="6">
    <source>
        <dbReference type="ARBA" id="ARBA00022679"/>
    </source>
</evidence>
<keyword evidence="12 15" id="KW-0233">DNA recombination</keyword>
<comment type="similarity">
    <text evidence="3 15">Belongs to the NSE1 family.</text>
</comment>
<evidence type="ECO:0000256" key="12">
    <source>
        <dbReference type="ARBA" id="ARBA00023172"/>
    </source>
</evidence>
<dbReference type="Gene3D" id="3.30.40.10">
    <property type="entry name" value="Zinc/RING finger domain, C3HC4 (zinc finger)"/>
    <property type="match status" value="1"/>
</dbReference>
<comment type="subcellular location">
    <subcellularLocation>
        <location evidence="2 15">Nucleus</location>
    </subcellularLocation>
</comment>
<dbReference type="EMBL" id="NBII01000001">
    <property type="protein sequence ID" value="PAV23624.1"/>
    <property type="molecule type" value="Genomic_DNA"/>
</dbReference>
<dbReference type="PANTHER" id="PTHR20973:SF0">
    <property type="entry name" value="NON-STRUCTURAL MAINTENANCE OF CHROMOSOMES ELEMENT 1 HOMOLOG"/>
    <property type="match status" value="1"/>
</dbReference>
<evidence type="ECO:0000256" key="1">
    <source>
        <dbReference type="ARBA" id="ARBA00000900"/>
    </source>
</evidence>
<protein>
    <recommendedName>
        <fullName evidence="5 15">Non-structural maintenance of chromosomes element 1 homolog</fullName>
        <ecNumber evidence="4 15">2.3.2.27</ecNumber>
    </recommendedName>
</protein>
<dbReference type="InterPro" id="IPR014857">
    <property type="entry name" value="Nse1_RING_C4HC3-type"/>
</dbReference>
<gene>
    <name evidence="18" type="ORF">PNOK_0069200</name>
</gene>
<dbReference type="PANTHER" id="PTHR20973">
    <property type="entry name" value="NON-SMC ELEMENT 1-RELATED"/>
    <property type="match status" value="1"/>
</dbReference>
<evidence type="ECO:0000256" key="7">
    <source>
        <dbReference type="ARBA" id="ARBA00022723"/>
    </source>
</evidence>
<dbReference type="InParanoid" id="A0A286UVP6"/>
<dbReference type="GO" id="GO:0000724">
    <property type="term" value="P:double-strand break repair via homologous recombination"/>
    <property type="evidence" value="ECO:0007669"/>
    <property type="project" value="TreeGrafter"/>
</dbReference>
<evidence type="ECO:0000313" key="18">
    <source>
        <dbReference type="EMBL" id="PAV23624.1"/>
    </source>
</evidence>
<comment type="caution">
    <text evidence="18">The sequence shown here is derived from an EMBL/GenBank/DDBJ whole genome shotgun (WGS) entry which is preliminary data.</text>
</comment>
<comment type="function">
    <text evidence="15">Acts in a DNA repair pathway for removal of UV-induced DNA damage that is distinct from classical nucleotide excision repair and in repair of ionizing radiation damage. Functions in homologous recombination repair of DNA double strand breaks and in recovery of stalled replication forks.</text>
</comment>
<sequence>MSRRHVAEGVARGIWKACNEAVSESNSELDSQHEDTLEEWNNFLNKLDDLLSPLGLSFDVYRDEETGKRYRTLKNEVNDECAQLATDYTPIEIAFFKAVIQQIILARNHTFSISSLAALREVSFLKGKGSSFTKSHAEFILRSFVARGWLKRSTRGWFSLGPRTLNELDVYLRDTYEGELIFCVVCEDVLTKGVKCPTPNCQACLHHHCYDEYKLSETRQQQQRKDKDNNGTILCPNCRQSRGWSDGESLLPVGEGAIKAGQAEKRRILRGDDKGDSEKEDSEEEEVEEHLSQYVSQSEGQTQTQTQRKGTQKKNRRSTLQSQGQGRKKGKGRQDTSASEADEQEDTYEDDAMDIDNLVEIQQKSYRSRR</sequence>
<keyword evidence="7 15" id="KW-0479">Metal-binding</keyword>
<dbReference type="InterPro" id="IPR011513">
    <property type="entry name" value="Nse1"/>
</dbReference>
<dbReference type="InterPro" id="IPR036388">
    <property type="entry name" value="WH-like_DNA-bd_sf"/>
</dbReference>
<dbReference type="Gene3D" id="3.90.1150.220">
    <property type="match status" value="1"/>
</dbReference>
<organism evidence="18 19">
    <name type="scientific">Pyrrhoderma noxium</name>
    <dbReference type="NCBI Taxonomy" id="2282107"/>
    <lineage>
        <taxon>Eukaryota</taxon>
        <taxon>Fungi</taxon>
        <taxon>Dikarya</taxon>
        <taxon>Basidiomycota</taxon>
        <taxon>Agaricomycotina</taxon>
        <taxon>Agaricomycetes</taxon>
        <taxon>Hymenochaetales</taxon>
        <taxon>Hymenochaetaceae</taxon>
        <taxon>Pyrrhoderma</taxon>
    </lineage>
</organism>
<evidence type="ECO:0000256" key="3">
    <source>
        <dbReference type="ARBA" id="ARBA00010258"/>
    </source>
</evidence>
<name>A0A286UVP6_9AGAM</name>
<keyword evidence="10 15" id="KW-0833">Ubl conjugation pathway</keyword>
<evidence type="ECO:0000256" key="16">
    <source>
        <dbReference type="SAM" id="MobiDB-lite"/>
    </source>
</evidence>
<feature type="region of interest" description="Disordered" evidence="16">
    <location>
        <begin position="264"/>
        <end position="356"/>
    </location>
</feature>
<dbReference type="InterPro" id="IPR013083">
    <property type="entry name" value="Znf_RING/FYVE/PHD"/>
</dbReference>
<dbReference type="GO" id="GO:0061630">
    <property type="term" value="F:ubiquitin protein ligase activity"/>
    <property type="evidence" value="ECO:0007669"/>
    <property type="project" value="UniProtKB-EC"/>
</dbReference>
<dbReference type="Gene3D" id="1.10.10.10">
    <property type="entry name" value="Winged helix-like DNA-binding domain superfamily/Winged helix DNA-binding domain"/>
    <property type="match status" value="1"/>
</dbReference>
<evidence type="ECO:0000256" key="5">
    <source>
        <dbReference type="ARBA" id="ARBA00019422"/>
    </source>
</evidence>
<keyword evidence="11 15" id="KW-0862">Zinc</keyword>
<evidence type="ECO:0000256" key="9">
    <source>
        <dbReference type="ARBA" id="ARBA00022771"/>
    </source>
</evidence>
<keyword evidence="19" id="KW-1185">Reference proteome</keyword>
<dbReference type="AlphaFoldDB" id="A0A286UVP6"/>
<dbReference type="Proteomes" id="UP000217199">
    <property type="component" value="Unassembled WGS sequence"/>
</dbReference>
<evidence type="ECO:0000259" key="17">
    <source>
        <dbReference type="Pfam" id="PF08746"/>
    </source>
</evidence>
<keyword evidence="14 15" id="KW-0539">Nucleus</keyword>
<comment type="catalytic activity">
    <reaction evidence="1 15">
        <text>S-ubiquitinyl-[E2 ubiquitin-conjugating enzyme]-L-cysteine + [acceptor protein]-L-lysine = [E2 ubiquitin-conjugating enzyme]-L-cysteine + N(6)-ubiquitinyl-[acceptor protein]-L-lysine.</text>
        <dbReference type="EC" id="2.3.2.27"/>
    </reaction>
</comment>
<keyword evidence="13 15" id="KW-0234">DNA repair</keyword>
<keyword evidence="8 15" id="KW-0227">DNA damage</keyword>
<reference evidence="18 19" key="1">
    <citation type="journal article" date="2017" name="Mol. Ecol.">
        <title>Comparative and population genomic landscape of Phellinus noxius: A hypervariable fungus causing root rot in trees.</title>
        <authorList>
            <person name="Chung C.L."/>
            <person name="Lee T.J."/>
            <person name="Akiba M."/>
            <person name="Lee H.H."/>
            <person name="Kuo T.H."/>
            <person name="Liu D."/>
            <person name="Ke H.M."/>
            <person name="Yokoi T."/>
            <person name="Roa M.B."/>
            <person name="Lu M.J."/>
            <person name="Chang Y.Y."/>
            <person name="Ann P.J."/>
            <person name="Tsai J.N."/>
            <person name="Chen C.Y."/>
            <person name="Tzean S.S."/>
            <person name="Ota Y."/>
            <person name="Hattori T."/>
            <person name="Sahashi N."/>
            <person name="Liou R.F."/>
            <person name="Kikuchi T."/>
            <person name="Tsai I.J."/>
        </authorList>
    </citation>
    <scope>NUCLEOTIDE SEQUENCE [LARGE SCALE GENOMIC DNA]</scope>
    <source>
        <strain evidence="18 19">FFPRI411160</strain>
    </source>
</reference>
<keyword evidence="6 15" id="KW-0808">Transferase</keyword>
<feature type="compositionally biased region" description="Acidic residues" evidence="16">
    <location>
        <begin position="340"/>
        <end position="354"/>
    </location>
</feature>
<evidence type="ECO:0000256" key="13">
    <source>
        <dbReference type="ARBA" id="ARBA00023204"/>
    </source>
</evidence>
<evidence type="ECO:0000256" key="15">
    <source>
        <dbReference type="RuleBase" id="RU368018"/>
    </source>
</evidence>
<comment type="subunit">
    <text evidence="15">Component of the Smc5-Smc6 complex.</text>
</comment>
<feature type="compositionally biased region" description="Basic and acidic residues" evidence="16">
    <location>
        <begin position="264"/>
        <end position="277"/>
    </location>
</feature>
<evidence type="ECO:0000256" key="14">
    <source>
        <dbReference type="ARBA" id="ARBA00023242"/>
    </source>
</evidence>
<evidence type="ECO:0000256" key="10">
    <source>
        <dbReference type="ARBA" id="ARBA00022786"/>
    </source>
</evidence>
<proteinExistence type="inferred from homology"/>
<dbReference type="GO" id="GO:0030915">
    <property type="term" value="C:Smc5-Smc6 complex"/>
    <property type="evidence" value="ECO:0007669"/>
    <property type="project" value="UniProtKB-UniRule"/>
</dbReference>
<dbReference type="Pfam" id="PF07574">
    <property type="entry name" value="SMC_Nse1"/>
    <property type="match status" value="1"/>
</dbReference>
<dbReference type="GO" id="GO:0005634">
    <property type="term" value="C:nucleus"/>
    <property type="evidence" value="ECO:0007669"/>
    <property type="project" value="UniProtKB-SubCell"/>
</dbReference>